<evidence type="ECO:0000313" key="1">
    <source>
        <dbReference type="EMBL" id="JAH16721.1"/>
    </source>
</evidence>
<reference evidence="1" key="1">
    <citation type="submission" date="2014-11" db="EMBL/GenBank/DDBJ databases">
        <authorList>
            <person name="Amaro Gonzalez C."/>
        </authorList>
    </citation>
    <scope>NUCLEOTIDE SEQUENCE</scope>
</reference>
<dbReference type="AlphaFoldDB" id="A0A0E9QIK5"/>
<sequence>MDGWMDLMKDGDALVYPGPGIAGM</sequence>
<dbReference type="EMBL" id="GBXM01091856">
    <property type="protein sequence ID" value="JAH16721.1"/>
    <property type="molecule type" value="Transcribed_RNA"/>
</dbReference>
<accession>A0A0E9QIK5</accession>
<organism evidence="1">
    <name type="scientific">Anguilla anguilla</name>
    <name type="common">European freshwater eel</name>
    <name type="synonym">Muraena anguilla</name>
    <dbReference type="NCBI Taxonomy" id="7936"/>
    <lineage>
        <taxon>Eukaryota</taxon>
        <taxon>Metazoa</taxon>
        <taxon>Chordata</taxon>
        <taxon>Craniata</taxon>
        <taxon>Vertebrata</taxon>
        <taxon>Euteleostomi</taxon>
        <taxon>Actinopterygii</taxon>
        <taxon>Neopterygii</taxon>
        <taxon>Teleostei</taxon>
        <taxon>Anguilliformes</taxon>
        <taxon>Anguillidae</taxon>
        <taxon>Anguilla</taxon>
    </lineage>
</organism>
<protein>
    <submittedName>
        <fullName evidence="1">Uncharacterized protein</fullName>
    </submittedName>
</protein>
<proteinExistence type="predicted"/>
<name>A0A0E9QIK5_ANGAN</name>
<reference evidence="1" key="2">
    <citation type="journal article" date="2015" name="Fish Shellfish Immunol.">
        <title>Early steps in the European eel (Anguilla anguilla)-Vibrio vulnificus interaction in the gills: Role of the RtxA13 toxin.</title>
        <authorList>
            <person name="Callol A."/>
            <person name="Pajuelo D."/>
            <person name="Ebbesson L."/>
            <person name="Teles M."/>
            <person name="MacKenzie S."/>
            <person name="Amaro C."/>
        </authorList>
    </citation>
    <scope>NUCLEOTIDE SEQUENCE</scope>
</reference>